<dbReference type="EMBL" id="FOFV01000004">
    <property type="protein sequence ID" value="SEQ80265.1"/>
    <property type="molecule type" value="Genomic_DNA"/>
</dbReference>
<dbReference type="Proteomes" id="UP000199503">
    <property type="component" value="Unassembled WGS sequence"/>
</dbReference>
<reference evidence="3" key="1">
    <citation type="submission" date="2016-10" db="EMBL/GenBank/DDBJ databases">
        <authorList>
            <person name="Varghese N."/>
            <person name="Submissions S."/>
        </authorList>
    </citation>
    <scope>NUCLEOTIDE SEQUENCE [LARGE SCALE GENOMIC DNA]</scope>
    <source>
        <strain evidence="3">DSM 44437</strain>
    </source>
</reference>
<dbReference type="AlphaFoldDB" id="A0A1H9J0X1"/>
<feature type="region of interest" description="Disordered" evidence="1">
    <location>
        <begin position="121"/>
        <end position="172"/>
    </location>
</feature>
<protein>
    <submittedName>
        <fullName evidence="2">Conserved DNA-binding protein YbaB</fullName>
    </submittedName>
</protein>
<keyword evidence="2" id="KW-0238">DNA-binding</keyword>
<evidence type="ECO:0000256" key="1">
    <source>
        <dbReference type="SAM" id="MobiDB-lite"/>
    </source>
</evidence>
<accession>A0A1H9J0X1</accession>
<evidence type="ECO:0000313" key="2">
    <source>
        <dbReference type="EMBL" id="SEQ80265.1"/>
    </source>
</evidence>
<gene>
    <name evidence="2" type="ORF">SAMN04488000_104405</name>
</gene>
<keyword evidence="3" id="KW-1185">Reference proteome</keyword>
<dbReference type="InterPro" id="IPR036894">
    <property type="entry name" value="YbaB-like_sf"/>
</dbReference>
<dbReference type="STRING" id="65499.SAMN04488000_104405"/>
<dbReference type="Gene3D" id="3.30.1310.10">
    <property type="entry name" value="Nucleoid-associated protein YbaB-like domain"/>
    <property type="match status" value="1"/>
</dbReference>
<dbReference type="InterPro" id="IPR004401">
    <property type="entry name" value="YbaB/EbfC"/>
</dbReference>
<evidence type="ECO:0000313" key="3">
    <source>
        <dbReference type="Proteomes" id="UP000199503"/>
    </source>
</evidence>
<sequence>MRGTLDNLMRELKDRTDGLRDAQAAIAAMSGVASSPDGNVVVTVDSTGVLDKLELRPRAFDRVTPEQLAQTITQVTRRAAQDVRERVNAHMAPLTSEEGVIDLPDVVPGAPSLKDIFKVEQRDEPVPPPPPSDEDFGSSVLRKEVRPVQRAAGTGEDEDFGGNSIMGRGNGW</sequence>
<dbReference type="Pfam" id="PF02575">
    <property type="entry name" value="YbaB_DNA_bd"/>
    <property type="match status" value="1"/>
</dbReference>
<proteinExistence type="predicted"/>
<dbReference type="GO" id="GO:0003677">
    <property type="term" value="F:DNA binding"/>
    <property type="evidence" value="ECO:0007669"/>
    <property type="project" value="UniProtKB-KW"/>
</dbReference>
<dbReference type="SUPFAM" id="SSF82607">
    <property type="entry name" value="YbaB-like"/>
    <property type="match status" value="1"/>
</dbReference>
<name>A0A1H9J0X1_9PSEU</name>
<organism evidence="2 3">
    <name type="scientific">Lentzea albida</name>
    <dbReference type="NCBI Taxonomy" id="65499"/>
    <lineage>
        <taxon>Bacteria</taxon>
        <taxon>Bacillati</taxon>
        <taxon>Actinomycetota</taxon>
        <taxon>Actinomycetes</taxon>
        <taxon>Pseudonocardiales</taxon>
        <taxon>Pseudonocardiaceae</taxon>
        <taxon>Lentzea</taxon>
    </lineage>
</organism>